<comment type="caution">
    <text evidence="1">The sequence shown here is derived from an EMBL/GenBank/DDBJ whole genome shotgun (WGS) entry which is preliminary data.</text>
</comment>
<sequence>MGYCGPKYKLPLCLLPCRSLKELTLEYFDFNCPANTRCIFPGLISLDLYGIEFHGNGNGLVNTNLPKLENLAFLDGCVGNFLVSAPQLQSLDARGCVEGVTIRLLALHLISINSLCLSAYLFSDNDVVVASAALPIAKNLREIVLLSFSFDCGNHLTFLIHLLKKSPKLRSLKIHVEAASQISPLPSTKEHSGARLLGRRTEAAWWLQLCCGEEGHVAAVTAVVMRQRPLSANWPEKDMG</sequence>
<evidence type="ECO:0000313" key="2">
    <source>
        <dbReference type="Proteomes" id="UP001152484"/>
    </source>
</evidence>
<dbReference type="InterPro" id="IPR032675">
    <property type="entry name" value="LRR_dom_sf"/>
</dbReference>
<dbReference type="Gene3D" id="3.80.10.10">
    <property type="entry name" value="Ribonuclease Inhibitor"/>
    <property type="match status" value="1"/>
</dbReference>
<dbReference type="EMBL" id="CAMAPE010000080">
    <property type="protein sequence ID" value="CAH9119654.1"/>
    <property type="molecule type" value="Genomic_DNA"/>
</dbReference>
<dbReference type="Proteomes" id="UP001152484">
    <property type="component" value="Unassembled WGS sequence"/>
</dbReference>
<gene>
    <name evidence="1" type="ORF">CEURO_LOCUS22421</name>
</gene>
<evidence type="ECO:0000313" key="1">
    <source>
        <dbReference type="EMBL" id="CAH9119654.1"/>
    </source>
</evidence>
<proteinExistence type="predicted"/>
<accession>A0A9P1A0W9</accession>
<dbReference type="AlphaFoldDB" id="A0A9P1A0W9"/>
<organism evidence="1 2">
    <name type="scientific">Cuscuta europaea</name>
    <name type="common">European dodder</name>
    <dbReference type="NCBI Taxonomy" id="41803"/>
    <lineage>
        <taxon>Eukaryota</taxon>
        <taxon>Viridiplantae</taxon>
        <taxon>Streptophyta</taxon>
        <taxon>Embryophyta</taxon>
        <taxon>Tracheophyta</taxon>
        <taxon>Spermatophyta</taxon>
        <taxon>Magnoliopsida</taxon>
        <taxon>eudicotyledons</taxon>
        <taxon>Gunneridae</taxon>
        <taxon>Pentapetalae</taxon>
        <taxon>asterids</taxon>
        <taxon>lamiids</taxon>
        <taxon>Solanales</taxon>
        <taxon>Convolvulaceae</taxon>
        <taxon>Cuscuteae</taxon>
        <taxon>Cuscuta</taxon>
        <taxon>Cuscuta subgen. Cuscuta</taxon>
    </lineage>
</organism>
<keyword evidence="2" id="KW-1185">Reference proteome</keyword>
<dbReference type="SUPFAM" id="SSF52047">
    <property type="entry name" value="RNI-like"/>
    <property type="match status" value="1"/>
</dbReference>
<protein>
    <submittedName>
        <fullName evidence="1">Uncharacterized protein</fullName>
    </submittedName>
</protein>
<feature type="non-terminal residue" evidence="1">
    <location>
        <position position="1"/>
    </location>
</feature>
<name>A0A9P1A0W9_CUSEU</name>
<reference evidence="1" key="1">
    <citation type="submission" date="2022-07" db="EMBL/GenBank/DDBJ databases">
        <authorList>
            <person name="Macas J."/>
            <person name="Novak P."/>
            <person name="Neumann P."/>
        </authorList>
    </citation>
    <scope>NUCLEOTIDE SEQUENCE</scope>
</reference>